<comment type="caution">
    <text evidence="2">The sequence shown here is derived from an EMBL/GenBank/DDBJ whole genome shotgun (WGS) entry which is preliminary data.</text>
</comment>
<dbReference type="EMBL" id="QXFZ01000008">
    <property type="protein sequence ID" value="KAE9140979.1"/>
    <property type="molecule type" value="Genomic_DNA"/>
</dbReference>
<evidence type="ECO:0000256" key="1">
    <source>
        <dbReference type="SAM" id="MobiDB-lite"/>
    </source>
</evidence>
<dbReference type="AlphaFoldDB" id="A0A6A3TR47"/>
<protein>
    <submittedName>
        <fullName evidence="2">Uncharacterized protein</fullName>
    </submittedName>
</protein>
<name>A0A6A3TR47_9STRA</name>
<gene>
    <name evidence="2" type="ORF">PF007_g451</name>
</gene>
<evidence type="ECO:0000313" key="3">
    <source>
        <dbReference type="Proteomes" id="UP000441208"/>
    </source>
</evidence>
<feature type="region of interest" description="Disordered" evidence="1">
    <location>
        <begin position="1"/>
        <end position="46"/>
    </location>
</feature>
<organism evidence="2 3">
    <name type="scientific">Phytophthora fragariae</name>
    <dbReference type="NCBI Taxonomy" id="53985"/>
    <lineage>
        <taxon>Eukaryota</taxon>
        <taxon>Sar</taxon>
        <taxon>Stramenopiles</taxon>
        <taxon>Oomycota</taxon>
        <taxon>Peronosporomycetes</taxon>
        <taxon>Peronosporales</taxon>
        <taxon>Peronosporaceae</taxon>
        <taxon>Phytophthora</taxon>
    </lineage>
</organism>
<proteinExistence type="predicted"/>
<feature type="compositionally biased region" description="Polar residues" evidence="1">
    <location>
        <begin position="17"/>
        <end position="46"/>
    </location>
</feature>
<evidence type="ECO:0000313" key="2">
    <source>
        <dbReference type="EMBL" id="KAE9140979.1"/>
    </source>
</evidence>
<reference evidence="2 3" key="1">
    <citation type="submission" date="2018-08" db="EMBL/GenBank/DDBJ databases">
        <title>Genomic investigation of the strawberry pathogen Phytophthora fragariae indicates pathogenicity is determined by transcriptional variation in three key races.</title>
        <authorList>
            <person name="Adams T.M."/>
            <person name="Armitage A.D."/>
            <person name="Sobczyk M.K."/>
            <person name="Bates H.J."/>
            <person name="Dunwell J.M."/>
            <person name="Nellist C.F."/>
            <person name="Harrison R.J."/>
        </authorList>
    </citation>
    <scope>NUCLEOTIDE SEQUENCE [LARGE SCALE GENOMIC DNA]</scope>
    <source>
        <strain evidence="2 3">NOV-71</strain>
    </source>
</reference>
<sequence length="46" mass="5066">MTVALAGPIQLRPGEYITSQRKTNPPQKSPESSNCCAVHVQSRNNR</sequence>
<accession>A0A6A3TR47</accession>
<dbReference type="Proteomes" id="UP000441208">
    <property type="component" value="Unassembled WGS sequence"/>
</dbReference>